<keyword evidence="4" id="KW-0378">Hydrolase</keyword>
<dbReference type="PANTHER" id="PTHR43694:SF1">
    <property type="entry name" value="RIBONUCLEASE J"/>
    <property type="match status" value="1"/>
</dbReference>
<dbReference type="InterPro" id="IPR004613">
    <property type="entry name" value="RNase_J"/>
</dbReference>
<dbReference type="InterPro" id="IPR042173">
    <property type="entry name" value="RNase_J_2"/>
</dbReference>
<dbReference type="Gene3D" id="3.40.50.10710">
    <property type="entry name" value="Metallo-hydrolase/oxidoreductase"/>
    <property type="match status" value="1"/>
</dbReference>
<dbReference type="GO" id="GO:0004527">
    <property type="term" value="F:exonuclease activity"/>
    <property type="evidence" value="ECO:0007669"/>
    <property type="project" value="UniProtKB-KW"/>
</dbReference>
<proteinExistence type="predicted"/>
<dbReference type="EMBL" id="DVAB01000029">
    <property type="protein sequence ID" value="HIK00612.1"/>
    <property type="molecule type" value="Genomic_DNA"/>
</dbReference>
<gene>
    <name evidence="9" type="ORF">H1016_03665</name>
</gene>
<keyword evidence="5" id="KW-0862">Zinc</keyword>
<comment type="caution">
    <text evidence="9">The sequence shown here is derived from an EMBL/GenBank/DDBJ whole genome shotgun (WGS) entry which is preliminary data.</text>
</comment>
<dbReference type="Pfam" id="PF07521">
    <property type="entry name" value="RMMBL"/>
    <property type="match status" value="1"/>
</dbReference>
<evidence type="ECO:0000256" key="6">
    <source>
        <dbReference type="ARBA" id="ARBA00022839"/>
    </source>
</evidence>
<evidence type="ECO:0000256" key="2">
    <source>
        <dbReference type="ARBA" id="ARBA00022722"/>
    </source>
</evidence>
<evidence type="ECO:0000256" key="1">
    <source>
        <dbReference type="ARBA" id="ARBA00022490"/>
    </source>
</evidence>
<organism evidence="9 10">
    <name type="scientific">Candidatus Naiadarchaeum limnaeum</name>
    <dbReference type="NCBI Taxonomy" id="2756139"/>
    <lineage>
        <taxon>Archaea</taxon>
        <taxon>Candidatus Undinarchaeota</taxon>
        <taxon>Candidatus Undinarchaeia</taxon>
        <taxon>Candidatus Naiadarchaeales</taxon>
        <taxon>Candidatus Naiadarchaeaceae</taxon>
        <taxon>Candidatus Naiadarchaeum</taxon>
    </lineage>
</organism>
<dbReference type="Pfam" id="PF12706">
    <property type="entry name" value="Lactamase_B_2"/>
    <property type="match status" value="1"/>
</dbReference>
<evidence type="ECO:0000256" key="7">
    <source>
        <dbReference type="ARBA" id="ARBA00022884"/>
    </source>
</evidence>
<dbReference type="InterPro" id="IPR055132">
    <property type="entry name" value="RNase_J_b_CASP"/>
</dbReference>
<dbReference type="PANTHER" id="PTHR43694">
    <property type="entry name" value="RIBONUCLEASE J"/>
    <property type="match status" value="1"/>
</dbReference>
<dbReference type="Proteomes" id="UP000646946">
    <property type="component" value="Unassembled WGS sequence"/>
</dbReference>
<dbReference type="GO" id="GO:0046872">
    <property type="term" value="F:metal ion binding"/>
    <property type="evidence" value="ECO:0007669"/>
    <property type="project" value="UniProtKB-KW"/>
</dbReference>
<dbReference type="GO" id="GO:0003723">
    <property type="term" value="F:RNA binding"/>
    <property type="evidence" value="ECO:0007669"/>
    <property type="project" value="UniProtKB-KW"/>
</dbReference>
<dbReference type="AlphaFoldDB" id="A0A832V451"/>
<dbReference type="SUPFAM" id="SSF56281">
    <property type="entry name" value="Metallo-hydrolase/oxidoreductase"/>
    <property type="match status" value="1"/>
</dbReference>
<dbReference type="CDD" id="cd07714">
    <property type="entry name" value="RNaseJ_MBL-fold"/>
    <property type="match status" value="1"/>
</dbReference>
<dbReference type="Pfam" id="PF22505">
    <property type="entry name" value="RNase_J_b_CASP"/>
    <property type="match status" value="1"/>
</dbReference>
<evidence type="ECO:0000313" key="10">
    <source>
        <dbReference type="Proteomes" id="UP000646946"/>
    </source>
</evidence>
<dbReference type="NCBIfam" id="TIGR00649">
    <property type="entry name" value="MG423"/>
    <property type="match status" value="1"/>
</dbReference>
<evidence type="ECO:0000256" key="4">
    <source>
        <dbReference type="ARBA" id="ARBA00022801"/>
    </source>
</evidence>
<protein>
    <submittedName>
        <fullName evidence="9">RNase J family beta-CASP ribonuclease</fullName>
    </submittedName>
</protein>
<dbReference type="SMART" id="SM00849">
    <property type="entry name" value="Lactamase_B"/>
    <property type="match status" value="1"/>
</dbReference>
<keyword evidence="1" id="KW-0963">Cytoplasm</keyword>
<accession>A0A832V451</accession>
<keyword evidence="3" id="KW-0479">Metal-binding</keyword>
<dbReference type="Gene3D" id="3.60.15.10">
    <property type="entry name" value="Ribonuclease Z/Hydroxyacylglutathione hydrolase-like"/>
    <property type="match status" value="1"/>
</dbReference>
<keyword evidence="2" id="KW-0540">Nuclease</keyword>
<dbReference type="InterPro" id="IPR036866">
    <property type="entry name" value="RibonucZ/Hydroxyglut_hydro"/>
</dbReference>
<sequence>MSIEIFTLGGYEEVGRNMTAVKVGHQIVILDIGFSMEKVYMLEDATSLFGEHELASREVIPDDTPIKDLRNKVSAIVASHGHLDHIGAIPIVAPKYNAPVLGTPFTTELVKEELKERKEKLKKITAMNAGEVLEIGDISIEFIHITHSIPQTIFTAIHTDEGVIFYGSDFKFDNFQVLSKRPDYKRIKELGNEGVKCLITESVRADEYRKTPSETVAKELLRNTLLETMNEDRGIIITSFSSHIERLNSIVEASRELNRDLIFVGRSLGKYVKVAERVGIRKFPDIEVASKPKSIRRVLSEASRDKGDYILVVTGSQGEPTSVLSKLVNNTYDYKLEGGDEVIFSCNTIPNPGNIENRKNLEHKISAHGARVFQDVHVSGHAAREDHRDLINMLKPDHIIPCHAFSEKLNAYWNLANDINKEYKEDKYKLGETVHLSKDGARIVI</sequence>
<name>A0A832V451_9ARCH</name>
<evidence type="ECO:0000256" key="5">
    <source>
        <dbReference type="ARBA" id="ARBA00022833"/>
    </source>
</evidence>
<reference evidence="9 10" key="1">
    <citation type="journal article" name="Nat. Commun.">
        <title>Undinarchaeota illuminate DPANN phylogeny and the impact of gene transfer on archaeal evolution.</title>
        <authorList>
            <person name="Dombrowski N."/>
            <person name="Williams T.A."/>
            <person name="Sun J."/>
            <person name="Woodcroft B.J."/>
            <person name="Lee J.H."/>
            <person name="Minh B.Q."/>
            <person name="Rinke C."/>
            <person name="Spang A."/>
        </authorList>
    </citation>
    <scope>NUCLEOTIDE SEQUENCE [LARGE SCALE GENOMIC DNA]</scope>
    <source>
        <strain evidence="9">MAG_bin1129</strain>
    </source>
</reference>
<evidence type="ECO:0000256" key="3">
    <source>
        <dbReference type="ARBA" id="ARBA00022723"/>
    </source>
</evidence>
<dbReference type="InterPro" id="IPR001279">
    <property type="entry name" value="Metallo-B-lactamas"/>
</dbReference>
<feature type="domain" description="Metallo-beta-lactamase" evidence="8">
    <location>
        <begin position="15"/>
        <end position="220"/>
    </location>
</feature>
<keyword evidence="7" id="KW-0694">RNA-binding</keyword>
<dbReference type="InterPro" id="IPR011108">
    <property type="entry name" value="RMMBL"/>
</dbReference>
<evidence type="ECO:0000313" key="9">
    <source>
        <dbReference type="EMBL" id="HIK00612.1"/>
    </source>
</evidence>
<keyword evidence="6" id="KW-0269">Exonuclease</keyword>
<evidence type="ECO:0000259" key="8">
    <source>
        <dbReference type="SMART" id="SM00849"/>
    </source>
</evidence>
<keyword evidence="10" id="KW-1185">Reference proteome</keyword>